<gene>
    <name evidence="1" type="ORF">DUI87_18242</name>
</gene>
<dbReference type="Proteomes" id="UP000269221">
    <property type="component" value="Unassembled WGS sequence"/>
</dbReference>
<keyword evidence="2" id="KW-1185">Reference proteome</keyword>
<dbReference type="AlphaFoldDB" id="A0A3M0JY20"/>
<evidence type="ECO:0000313" key="2">
    <source>
        <dbReference type="Proteomes" id="UP000269221"/>
    </source>
</evidence>
<accession>A0A3M0JY20</accession>
<protein>
    <submittedName>
        <fullName evidence="1">Uncharacterized protein</fullName>
    </submittedName>
</protein>
<sequence>MYQMNPVEHQKGILALYFTVMTTQLESCVQLWSPQHRKGVDLLEQAQKIATKLIRVVENFSKVERIGPFSLDKRRFQEDRPYCSLSVLEEGLEDSC</sequence>
<proteinExistence type="predicted"/>
<evidence type="ECO:0000313" key="1">
    <source>
        <dbReference type="EMBL" id="RMC05061.1"/>
    </source>
</evidence>
<reference evidence="1 2" key="1">
    <citation type="submission" date="2018-07" db="EMBL/GenBank/DDBJ databases">
        <title>A high quality draft genome assembly of the barn swallow (H. rustica rustica).</title>
        <authorList>
            <person name="Formenti G."/>
            <person name="Chiara M."/>
            <person name="Poveda L."/>
            <person name="Francoijs K.-J."/>
            <person name="Bonisoli-Alquati A."/>
            <person name="Canova L."/>
            <person name="Gianfranceschi L."/>
            <person name="Horner D.S."/>
            <person name="Saino N."/>
        </authorList>
    </citation>
    <scope>NUCLEOTIDE SEQUENCE [LARGE SCALE GENOMIC DNA]</scope>
    <source>
        <strain evidence="1">Chelidonia</strain>
        <tissue evidence="1">Blood</tissue>
    </source>
</reference>
<dbReference type="EMBL" id="QRBI01000123">
    <property type="protein sequence ID" value="RMC05061.1"/>
    <property type="molecule type" value="Genomic_DNA"/>
</dbReference>
<comment type="caution">
    <text evidence="1">The sequence shown here is derived from an EMBL/GenBank/DDBJ whole genome shotgun (WGS) entry which is preliminary data.</text>
</comment>
<organism evidence="1 2">
    <name type="scientific">Hirundo rustica rustica</name>
    <dbReference type="NCBI Taxonomy" id="333673"/>
    <lineage>
        <taxon>Eukaryota</taxon>
        <taxon>Metazoa</taxon>
        <taxon>Chordata</taxon>
        <taxon>Craniata</taxon>
        <taxon>Vertebrata</taxon>
        <taxon>Euteleostomi</taxon>
        <taxon>Archelosauria</taxon>
        <taxon>Archosauria</taxon>
        <taxon>Dinosauria</taxon>
        <taxon>Saurischia</taxon>
        <taxon>Theropoda</taxon>
        <taxon>Coelurosauria</taxon>
        <taxon>Aves</taxon>
        <taxon>Neognathae</taxon>
        <taxon>Neoaves</taxon>
        <taxon>Telluraves</taxon>
        <taxon>Australaves</taxon>
        <taxon>Passeriformes</taxon>
        <taxon>Sylvioidea</taxon>
        <taxon>Hirundinidae</taxon>
        <taxon>Hirundo</taxon>
    </lineage>
</organism>
<dbReference type="STRING" id="333673.A0A3M0JY20"/>
<name>A0A3M0JY20_HIRRU</name>